<evidence type="ECO:0000313" key="3">
    <source>
        <dbReference type="Proteomes" id="UP000223606"/>
    </source>
</evidence>
<name>A0A2C9D8C5_9HYPH</name>
<dbReference type="KEGG" id="hdi:HDIA_3016"/>
<gene>
    <name evidence="2" type="ORF">HDIA_3016</name>
</gene>
<dbReference type="AlphaFoldDB" id="A0A2C9D8C5"/>
<dbReference type="PANTHER" id="PTHR33608:SF6">
    <property type="entry name" value="BLL2464 PROTEIN"/>
    <property type="match status" value="1"/>
</dbReference>
<dbReference type="OrthoDB" id="9794556at2"/>
<feature type="domain" description="DUF58" evidence="1">
    <location>
        <begin position="63"/>
        <end position="256"/>
    </location>
</feature>
<dbReference type="InterPro" id="IPR002881">
    <property type="entry name" value="DUF58"/>
</dbReference>
<evidence type="ECO:0000313" key="2">
    <source>
        <dbReference type="EMBL" id="SON56557.1"/>
    </source>
</evidence>
<dbReference type="PANTHER" id="PTHR33608">
    <property type="entry name" value="BLL2464 PROTEIN"/>
    <property type="match status" value="1"/>
</dbReference>
<dbReference type="Pfam" id="PF01882">
    <property type="entry name" value="DUF58"/>
    <property type="match status" value="1"/>
</dbReference>
<accession>A0A2C9D8C5</accession>
<dbReference type="EMBL" id="LT960614">
    <property type="protein sequence ID" value="SON56557.1"/>
    <property type="molecule type" value="Genomic_DNA"/>
</dbReference>
<reference evidence="3" key="1">
    <citation type="submission" date="2017-09" db="EMBL/GenBank/DDBJ databases">
        <title>Genome sequence of Nannocystis excedens DSM 71.</title>
        <authorList>
            <person name="Blom J."/>
        </authorList>
    </citation>
    <scope>NUCLEOTIDE SEQUENCE [LARGE SCALE GENOMIC DNA]</scope>
    <source>
        <strain evidence="3">type strain: E19</strain>
    </source>
</reference>
<sequence length="310" mass="34352">MAGPGATSNRPEVPLTPAMTADARALAAALPDLLVEARQVANSVSVGWHGRRRAGVGEDFWQFRPFNFGEPARRIDWRRSARDEHLYVREREMETAHTVWLWADLSPSMRYRSTASGIFKRDRAVILMVALAELLARSGERVGLLGHGHAVASRMAAEQLAMKMSHLDEETQRPTTTGVRRFHEVVLFGDFFEDQNGLAADLTRLAGAGARVHLVQILDPAEETFPFGGRTEFRDPESGERLTAGRAEAWRDLYLEKLAGLRDLLRQETRRPGWSFVAHHTDRAPSEVLLALHQRLAAMAPHAGVAGGAA</sequence>
<keyword evidence="3" id="KW-1185">Reference proteome</keyword>
<evidence type="ECO:0000259" key="1">
    <source>
        <dbReference type="Pfam" id="PF01882"/>
    </source>
</evidence>
<proteinExistence type="predicted"/>
<dbReference type="RefSeq" id="WP_099556922.1">
    <property type="nucleotide sequence ID" value="NZ_LT960614.1"/>
</dbReference>
<protein>
    <recommendedName>
        <fullName evidence="1">DUF58 domain-containing protein</fullName>
    </recommendedName>
</protein>
<organism evidence="2 3">
    <name type="scientific">Hartmannibacter diazotrophicus</name>
    <dbReference type="NCBI Taxonomy" id="1482074"/>
    <lineage>
        <taxon>Bacteria</taxon>
        <taxon>Pseudomonadati</taxon>
        <taxon>Pseudomonadota</taxon>
        <taxon>Alphaproteobacteria</taxon>
        <taxon>Hyphomicrobiales</taxon>
        <taxon>Pleomorphomonadaceae</taxon>
        <taxon>Hartmannibacter</taxon>
    </lineage>
</organism>
<dbReference type="Proteomes" id="UP000223606">
    <property type="component" value="Chromosome 1"/>
</dbReference>